<dbReference type="OrthoDB" id="9799091at2"/>
<dbReference type="EMBL" id="RCZI01000001">
    <property type="protein sequence ID" value="TPG30408.1"/>
    <property type="molecule type" value="Genomic_DNA"/>
</dbReference>
<organism evidence="1 2">
    <name type="scientific">Variovorax guangxiensis</name>
    <dbReference type="NCBI Taxonomy" id="1775474"/>
    <lineage>
        <taxon>Bacteria</taxon>
        <taxon>Pseudomonadati</taxon>
        <taxon>Pseudomonadota</taxon>
        <taxon>Betaproteobacteria</taxon>
        <taxon>Burkholderiales</taxon>
        <taxon>Comamonadaceae</taxon>
        <taxon>Variovorax</taxon>
    </lineage>
</organism>
<comment type="caution">
    <text evidence="1">The sequence shown here is derived from an EMBL/GenBank/DDBJ whole genome shotgun (WGS) entry which is preliminary data.</text>
</comment>
<dbReference type="Proteomes" id="UP000319212">
    <property type="component" value="Unassembled WGS sequence"/>
</dbReference>
<protein>
    <submittedName>
        <fullName evidence="1">MerR family transcriptional regulator</fullName>
    </submittedName>
</protein>
<dbReference type="Pfam" id="PF13591">
    <property type="entry name" value="MerR_2"/>
    <property type="match status" value="1"/>
</dbReference>
<reference evidence="1 2" key="1">
    <citation type="journal article" date="2019" name="Environ. Microbiol.">
        <title>Species interactions and distinct microbial communities in high Arctic permafrost affected cryosols are associated with the CH4 and CO2 gas fluxes.</title>
        <authorList>
            <person name="Altshuler I."/>
            <person name="Hamel J."/>
            <person name="Turney S."/>
            <person name="Magnuson E."/>
            <person name="Levesque R."/>
            <person name="Greer C."/>
            <person name="Whyte L.G."/>
        </authorList>
    </citation>
    <scope>NUCLEOTIDE SEQUENCE [LARGE SCALE GENOMIC DNA]</scope>
    <source>
        <strain evidence="1 2">S06.C</strain>
    </source>
</reference>
<accession>A0A502DXX0</accession>
<proteinExistence type="predicted"/>
<gene>
    <name evidence="1" type="ORF">EAH82_02660</name>
</gene>
<dbReference type="RefSeq" id="WP_140838321.1">
    <property type="nucleotide sequence ID" value="NZ_RCZI01000001.1"/>
</dbReference>
<sequence>MTRVTVATSTTTTLGTMHPLATEELAHACGVGIDWVAQLVEIGIVEVSSPTPAQWRFESADLQRALAARRLERDFGIGLDAAALILDLQREVRRLKATLRAQGLED</sequence>
<name>A0A502DXX0_9BURK</name>
<dbReference type="AlphaFoldDB" id="A0A502DXX0"/>
<evidence type="ECO:0000313" key="1">
    <source>
        <dbReference type="EMBL" id="TPG30408.1"/>
    </source>
</evidence>
<dbReference type="Gene3D" id="1.10.1660.10">
    <property type="match status" value="1"/>
</dbReference>
<evidence type="ECO:0000313" key="2">
    <source>
        <dbReference type="Proteomes" id="UP000319212"/>
    </source>
</evidence>